<dbReference type="InterPro" id="IPR042099">
    <property type="entry name" value="ANL_N_sf"/>
</dbReference>
<dbReference type="GO" id="GO:0003824">
    <property type="term" value="F:catalytic activity"/>
    <property type="evidence" value="ECO:0007669"/>
    <property type="project" value="InterPro"/>
</dbReference>
<dbReference type="CDD" id="cd05930">
    <property type="entry name" value="A_NRPS"/>
    <property type="match status" value="2"/>
</dbReference>
<dbReference type="EMBL" id="CP158165">
    <property type="protein sequence ID" value="XBV24957.1"/>
    <property type="molecule type" value="Genomic_DNA"/>
</dbReference>
<dbReference type="Gene3D" id="3.30.559.10">
    <property type="entry name" value="Chloramphenicol acetyltransferase-like domain"/>
    <property type="match status" value="1"/>
</dbReference>
<dbReference type="FunFam" id="3.40.50.12780:FF:000012">
    <property type="entry name" value="Non-ribosomal peptide synthetase"/>
    <property type="match status" value="1"/>
</dbReference>
<dbReference type="Pfam" id="PF13193">
    <property type="entry name" value="AMP-binding_C"/>
    <property type="match status" value="2"/>
</dbReference>
<dbReference type="GO" id="GO:0005737">
    <property type="term" value="C:cytoplasm"/>
    <property type="evidence" value="ECO:0007669"/>
    <property type="project" value="TreeGrafter"/>
</dbReference>
<dbReference type="GO" id="GO:0031177">
    <property type="term" value="F:phosphopantetheine binding"/>
    <property type="evidence" value="ECO:0007669"/>
    <property type="project" value="InterPro"/>
</dbReference>
<dbReference type="PANTHER" id="PTHR45527:SF1">
    <property type="entry name" value="FATTY ACID SYNTHASE"/>
    <property type="match status" value="1"/>
</dbReference>
<accession>A0AAU7TDQ3</accession>
<dbReference type="Gene3D" id="3.30.559.30">
    <property type="entry name" value="Nonribosomal peptide synthetase, condensation domain"/>
    <property type="match status" value="1"/>
</dbReference>
<dbReference type="PROSITE" id="PS00455">
    <property type="entry name" value="AMP_BINDING"/>
    <property type="match status" value="2"/>
</dbReference>
<dbReference type="InterPro" id="IPR010071">
    <property type="entry name" value="AA_adenyl_dom"/>
</dbReference>
<dbReference type="PROSITE" id="PS00012">
    <property type="entry name" value="PHOSPHOPANTETHEINE"/>
    <property type="match status" value="1"/>
</dbReference>
<dbReference type="InterPro" id="IPR020845">
    <property type="entry name" value="AMP-binding_CS"/>
</dbReference>
<dbReference type="CDD" id="cd19531">
    <property type="entry name" value="LCL_NRPS-like"/>
    <property type="match status" value="1"/>
</dbReference>
<dbReference type="FunFam" id="2.30.38.10:FF:000001">
    <property type="entry name" value="Non-ribosomal peptide synthetase PvdI"/>
    <property type="match status" value="2"/>
</dbReference>
<dbReference type="Gene3D" id="3.40.50.980">
    <property type="match status" value="2"/>
</dbReference>
<dbReference type="InterPro" id="IPR001242">
    <property type="entry name" value="Condensation_dom"/>
</dbReference>
<dbReference type="FunFam" id="1.10.1200.10:FF:000016">
    <property type="entry name" value="Non-ribosomal peptide synthase"/>
    <property type="match status" value="1"/>
</dbReference>
<dbReference type="Gene3D" id="3.30.300.30">
    <property type="match status" value="2"/>
</dbReference>
<dbReference type="SUPFAM" id="SSF47336">
    <property type="entry name" value="ACP-like"/>
    <property type="match status" value="2"/>
</dbReference>
<dbReference type="PANTHER" id="PTHR45527">
    <property type="entry name" value="NONRIBOSOMAL PEPTIDE SYNTHETASE"/>
    <property type="match status" value="1"/>
</dbReference>
<evidence type="ECO:0000259" key="4">
    <source>
        <dbReference type="PROSITE" id="PS50075"/>
    </source>
</evidence>
<dbReference type="InterPro" id="IPR023213">
    <property type="entry name" value="CAT-like_dom_sf"/>
</dbReference>
<organism evidence="5">
    <name type="scientific">Kribbella sp. HUAS MG21</name>
    <dbReference type="NCBI Taxonomy" id="3160966"/>
    <lineage>
        <taxon>Bacteria</taxon>
        <taxon>Bacillati</taxon>
        <taxon>Actinomycetota</taxon>
        <taxon>Actinomycetes</taxon>
        <taxon>Propionibacteriales</taxon>
        <taxon>Kribbellaceae</taxon>
        <taxon>Kribbella</taxon>
    </lineage>
</organism>
<reference evidence="5" key="1">
    <citation type="submission" date="2024-06" db="EMBL/GenBank/DDBJ databases">
        <title>Kribbella sp. strain HUAS MG21 genome sequences.</title>
        <authorList>
            <person name="Mo P."/>
        </authorList>
    </citation>
    <scope>NUCLEOTIDE SEQUENCE</scope>
    <source>
        <strain evidence="5">HUAS MG21</strain>
    </source>
</reference>
<dbReference type="InterPro" id="IPR036736">
    <property type="entry name" value="ACP-like_sf"/>
</dbReference>
<dbReference type="NCBIfam" id="TIGR01733">
    <property type="entry name" value="AA-adenyl-dom"/>
    <property type="match status" value="2"/>
</dbReference>
<comment type="cofactor">
    <cofactor evidence="1">
        <name>pantetheine 4'-phosphate</name>
        <dbReference type="ChEBI" id="CHEBI:47942"/>
    </cofactor>
</comment>
<dbReference type="Gene3D" id="1.10.1200.10">
    <property type="entry name" value="ACP-like"/>
    <property type="match status" value="2"/>
</dbReference>
<proteinExistence type="predicted"/>
<dbReference type="InterPro" id="IPR000873">
    <property type="entry name" value="AMP-dep_synth/lig_dom"/>
</dbReference>
<dbReference type="InterPro" id="IPR020806">
    <property type="entry name" value="PKS_PP-bd"/>
</dbReference>
<sequence length="1620" mass="174325">MTAEHVLIPARVAERAATSPDSVAVVDGARELTYAELDARAGRLAHLLRENGAGPEAVVGIALQRSFDLVVALLAVWRTGAAFVTLDPDFPKARLQWLAGDAAAQVVVAEAALADVFERPVIDPALVDKDRPVAPIVEPPTESAAYVMYTSGSTGTPKGVVITHAGIANRVQWAVDAQRLGEQDRVLQKTRITFDAAVWEFFGPLVSGGTVVLAPKDSERDAAALLNAVTTQKITVLQVVPSVLRLLVEEPGWDQSGSLRLVSCAGEPLHAELAQRLLKCTDVELWNTYGPTECSIDVTAYRFDPEQTSGPVSIGRPINGMRVLVLDPNTGAPVPVGVVGELHAGGVGVARGYLNRPGLTAERFVPDPFGKDGWRLYRTGDLVRWREDGNLEYVGRTDDQVKVNGVRIEPAEIEAALTAHPHVTAAVVVAKNRPDGTTQLVAYVQAASTDELRSHLLDRLPETHVPALFVRVESFPLTAHGKVDKAALPDPFLGAEYVAPRTTAEQLVADLWQQLLGVERVGAHDNFFELGGTSLVLTRLANRLRAAAGKDIQLRGLLRATTVEAQAAMLADVLDDGTELTVADRSQPLPLSASQRRLWFMEQLDTRSHEWVAPTFLRVPTGTGTAQVQEALDALVARHETLRTRYLVVDGEPTQVIDAPGPVDLRIVDVADDELTDVLIDHLGEGFDLQTGPVVRALYASTSTQDVLVLAIHHIATDGWSASVLADEFDRLLAGETLEPLEVQYADYAVWQQRNLTEELVAKELAHWRTALDGSEPLELPIDKPRPPVRDPHGAMVTFSVAGELAERLDQLGRSHGCTPFSTLLTAYAATLARFTGTWDVAVGAPVAGRDLPQLEKLVGFFLNTVVLRCRLDADLSFEDALERVRPVCEDAFSHAGLPFDRLVDDLAPDRDLSRTPLYQAAFDFHGTGFSGAEGDLEDLAAVQPALQVAKTDLTLNMRRLADGSLLGAMEYATSLFERATVQRITDAFVRLLEAMVADPATTLGAADVLSVEERDQLIHGWNATTLEVPALTTLQRFEAQAAATPHAIAVSPRGTTYGELEANANRLAQHLRALGVVQGDVVGVLLDRGPWLPTAMLAAWKAGAAYLPIDPDTPADRVAFVCQDAEVKALVTSSGRSTADGVVLVDAHAEAIAARLAEAPELEHDLDELAYVIYTSGSTGQPKGVAVPHRGLVNHLDWAARELCGAGSGGAPVFSSVAFDLGVPNLWAPLIAGQTVHLLPADLDLADLGRELAAHAPYSFVKLTPSHLEILTTQLSADQAADLAEVLVVAGEPFTRRVLEAWRSLAPDTRIINEYGPTEASVGTSIYEVPAAEQSDVLPIGKPLPNLTMYVLDADRRPVPLGVVGELYVGGTGVARGYVNRPELTAERFLPNPFGPGRLYRTGDLVRRRTDGTVEFLGRTDHQVKVRGHRIEPEEIQLVLVGHSGVGDAVVIAREDRPGDLRLVAYYVGTATADELADHAGRVLPGYLVPAAFVPLDRLPLNANGKLDRSALPAPEQAAAEHLVPPATVVEERIAEIWTELLGQDVGVRQNFFRSGGNSILAIRLIARLQSVFEVDLPVRAIFEQPTVAELAAAVEALIRAEIDALPDHEVLAATAEEN</sequence>
<dbReference type="FunFam" id="3.30.300.30:FF:000010">
    <property type="entry name" value="Enterobactin synthetase component F"/>
    <property type="match status" value="1"/>
</dbReference>
<dbReference type="GO" id="GO:0043041">
    <property type="term" value="P:amino acid activation for nonribosomal peptide biosynthetic process"/>
    <property type="evidence" value="ECO:0007669"/>
    <property type="project" value="TreeGrafter"/>
</dbReference>
<dbReference type="NCBIfam" id="NF003417">
    <property type="entry name" value="PRK04813.1"/>
    <property type="match status" value="2"/>
</dbReference>
<dbReference type="SMART" id="SM00823">
    <property type="entry name" value="PKS_PP"/>
    <property type="match status" value="2"/>
</dbReference>
<evidence type="ECO:0000256" key="1">
    <source>
        <dbReference type="ARBA" id="ARBA00001957"/>
    </source>
</evidence>
<name>A0AAU7TDQ3_9ACTN</name>
<dbReference type="Pfam" id="PF00668">
    <property type="entry name" value="Condensation"/>
    <property type="match status" value="1"/>
</dbReference>
<dbReference type="PROSITE" id="PS50075">
    <property type="entry name" value="CARRIER"/>
    <property type="match status" value="2"/>
</dbReference>
<evidence type="ECO:0000313" key="5">
    <source>
        <dbReference type="EMBL" id="XBV24957.1"/>
    </source>
</evidence>
<dbReference type="GO" id="GO:0008610">
    <property type="term" value="P:lipid biosynthetic process"/>
    <property type="evidence" value="ECO:0007669"/>
    <property type="project" value="UniProtKB-ARBA"/>
</dbReference>
<dbReference type="Pfam" id="PF00550">
    <property type="entry name" value="PP-binding"/>
    <property type="match status" value="2"/>
</dbReference>
<evidence type="ECO:0000256" key="2">
    <source>
        <dbReference type="ARBA" id="ARBA00022450"/>
    </source>
</evidence>
<dbReference type="GO" id="GO:0072330">
    <property type="term" value="P:monocarboxylic acid biosynthetic process"/>
    <property type="evidence" value="ECO:0007669"/>
    <property type="project" value="UniProtKB-ARBA"/>
</dbReference>
<dbReference type="InterPro" id="IPR045851">
    <property type="entry name" value="AMP-bd_C_sf"/>
</dbReference>
<protein>
    <submittedName>
        <fullName evidence="5">Amino acid adenylation domain-containing protein</fullName>
    </submittedName>
</protein>
<evidence type="ECO:0000256" key="3">
    <source>
        <dbReference type="ARBA" id="ARBA00022553"/>
    </source>
</evidence>
<dbReference type="InterPro" id="IPR009081">
    <property type="entry name" value="PP-bd_ACP"/>
</dbReference>
<dbReference type="Pfam" id="PF00501">
    <property type="entry name" value="AMP-binding"/>
    <property type="match status" value="2"/>
</dbReference>
<feature type="domain" description="Carrier" evidence="4">
    <location>
        <begin position="1526"/>
        <end position="1600"/>
    </location>
</feature>
<dbReference type="SUPFAM" id="SSF52777">
    <property type="entry name" value="CoA-dependent acyltransferases"/>
    <property type="match status" value="2"/>
</dbReference>
<feature type="domain" description="Carrier" evidence="4">
    <location>
        <begin position="499"/>
        <end position="574"/>
    </location>
</feature>
<dbReference type="InterPro" id="IPR006162">
    <property type="entry name" value="Ppantetheine_attach_site"/>
</dbReference>
<dbReference type="Gene3D" id="2.30.38.10">
    <property type="entry name" value="Luciferase, Domain 3"/>
    <property type="match status" value="1"/>
</dbReference>
<dbReference type="FunFam" id="3.40.50.980:FF:000001">
    <property type="entry name" value="Non-ribosomal peptide synthetase"/>
    <property type="match status" value="2"/>
</dbReference>
<keyword evidence="3" id="KW-0597">Phosphoprotein</keyword>
<dbReference type="InterPro" id="IPR025110">
    <property type="entry name" value="AMP-bd_C"/>
</dbReference>
<keyword evidence="2" id="KW-0596">Phosphopantetheine</keyword>
<dbReference type="RefSeq" id="WP_350277772.1">
    <property type="nucleotide sequence ID" value="NZ_CP158165.1"/>
</dbReference>
<dbReference type="Gene3D" id="3.40.50.12780">
    <property type="entry name" value="N-terminal domain of ligase-like"/>
    <property type="match status" value="1"/>
</dbReference>
<gene>
    <name evidence="5" type="ORF">ABN611_00780</name>
</gene>
<dbReference type="SUPFAM" id="SSF56801">
    <property type="entry name" value="Acetyl-CoA synthetase-like"/>
    <property type="match status" value="2"/>
</dbReference>
<dbReference type="GO" id="GO:0044550">
    <property type="term" value="P:secondary metabolite biosynthetic process"/>
    <property type="evidence" value="ECO:0007669"/>
    <property type="project" value="UniProtKB-ARBA"/>
</dbReference>